<name>A0A4R3MZC2_9GAMM</name>
<evidence type="ECO:0008006" key="4">
    <source>
        <dbReference type="Google" id="ProtNLM"/>
    </source>
</evidence>
<dbReference type="RefSeq" id="WP_114960874.1">
    <property type="nucleotide sequence ID" value="NZ_MSZW01000023.1"/>
</dbReference>
<organism evidence="2 3">
    <name type="scientific">Thermomonas haemolytica</name>
    <dbReference type="NCBI Taxonomy" id="141949"/>
    <lineage>
        <taxon>Bacteria</taxon>
        <taxon>Pseudomonadati</taxon>
        <taxon>Pseudomonadota</taxon>
        <taxon>Gammaproteobacteria</taxon>
        <taxon>Lysobacterales</taxon>
        <taxon>Lysobacteraceae</taxon>
        <taxon>Thermomonas</taxon>
    </lineage>
</organism>
<keyword evidence="1" id="KW-0472">Membrane</keyword>
<evidence type="ECO:0000256" key="1">
    <source>
        <dbReference type="SAM" id="Phobius"/>
    </source>
</evidence>
<proteinExistence type="predicted"/>
<gene>
    <name evidence="2" type="ORF">EDC34_11017</name>
</gene>
<keyword evidence="3" id="KW-1185">Reference proteome</keyword>
<reference evidence="2 3" key="1">
    <citation type="submission" date="2019-03" db="EMBL/GenBank/DDBJ databases">
        <title>Genomic Encyclopedia of Type Strains, Phase IV (KMG-IV): sequencing the most valuable type-strain genomes for metagenomic binning, comparative biology and taxonomic classification.</title>
        <authorList>
            <person name="Goeker M."/>
        </authorList>
    </citation>
    <scope>NUCLEOTIDE SEQUENCE [LARGE SCALE GENOMIC DNA]</scope>
    <source>
        <strain evidence="2 3">DSM 13605</strain>
    </source>
</reference>
<dbReference type="OrthoDB" id="9182237at2"/>
<dbReference type="Proteomes" id="UP000295414">
    <property type="component" value="Unassembled WGS sequence"/>
</dbReference>
<keyword evidence="1" id="KW-0812">Transmembrane</keyword>
<keyword evidence="1" id="KW-1133">Transmembrane helix</keyword>
<evidence type="ECO:0000313" key="2">
    <source>
        <dbReference type="EMBL" id="TCT20966.1"/>
    </source>
</evidence>
<accession>A0A4R3MZC2</accession>
<dbReference type="PANTHER" id="PTHR38602">
    <property type="entry name" value="INNER MEMBRANE PROTEIN-RELATED"/>
    <property type="match status" value="1"/>
</dbReference>
<sequence>MADLWAALCLVAVLEGLFLFAAPGAWKRTAARMLDLSDEQVRRVGGMVLMLGLVALWLVRGGG</sequence>
<dbReference type="PANTHER" id="PTHR38602:SF1">
    <property type="entry name" value="INNER MEMBRANE PROTEIN"/>
    <property type="match status" value="1"/>
</dbReference>
<feature type="transmembrane region" description="Helical" evidence="1">
    <location>
        <begin position="40"/>
        <end position="59"/>
    </location>
</feature>
<dbReference type="InterPro" id="IPR019201">
    <property type="entry name" value="DUF2065"/>
</dbReference>
<dbReference type="Pfam" id="PF09838">
    <property type="entry name" value="DUF2065"/>
    <property type="match status" value="1"/>
</dbReference>
<evidence type="ECO:0000313" key="3">
    <source>
        <dbReference type="Proteomes" id="UP000295414"/>
    </source>
</evidence>
<dbReference type="AlphaFoldDB" id="A0A4R3MZC2"/>
<dbReference type="EMBL" id="SMAP01000010">
    <property type="protein sequence ID" value="TCT20966.1"/>
    <property type="molecule type" value="Genomic_DNA"/>
</dbReference>
<protein>
    <recommendedName>
        <fullName evidence="4">DUF2065 family protein</fullName>
    </recommendedName>
</protein>
<comment type="caution">
    <text evidence="2">The sequence shown here is derived from an EMBL/GenBank/DDBJ whole genome shotgun (WGS) entry which is preliminary data.</text>
</comment>